<name>A0A401IVF1_9LACO</name>
<dbReference type="PROSITE" id="PS51186">
    <property type="entry name" value="GNAT"/>
    <property type="match status" value="1"/>
</dbReference>
<accession>A0A401IVF1</accession>
<sequence length="189" mass="22173">MGPMLKKFKQQLNLKIKLAFQEKQLQFENRNVSLAGQNYFLCRNVISTIPEMVAVEERAHNDEDVWNYNTFQIKMKDQNKTLYFGLRQNDELLGFIGCRFNLQLTRLRIMKLSVLPEHKELASFLLDILLDRAQESGVSSVFVQVRSDQEKEAAFYQEHGFKKLHPEKNAAVSEYQLLLSENKDRKDNE</sequence>
<dbReference type="InterPro" id="IPR016181">
    <property type="entry name" value="Acyl_CoA_acyltransferase"/>
</dbReference>
<proteinExistence type="predicted"/>
<gene>
    <name evidence="2" type="primary">rimI</name>
    <name evidence="2" type="ORF">LFYK43_19820</name>
</gene>
<dbReference type="InterPro" id="IPR000182">
    <property type="entry name" value="GNAT_dom"/>
</dbReference>
<evidence type="ECO:0000313" key="3">
    <source>
        <dbReference type="Proteomes" id="UP000286848"/>
    </source>
</evidence>
<dbReference type="GO" id="GO:0016747">
    <property type="term" value="F:acyltransferase activity, transferring groups other than amino-acyl groups"/>
    <property type="evidence" value="ECO:0007669"/>
    <property type="project" value="InterPro"/>
</dbReference>
<feature type="domain" description="N-acetyltransferase" evidence="1">
    <location>
        <begin position="40"/>
        <end position="184"/>
    </location>
</feature>
<evidence type="ECO:0000259" key="1">
    <source>
        <dbReference type="PROSITE" id="PS51186"/>
    </source>
</evidence>
<reference evidence="2 3" key="1">
    <citation type="journal article" date="2019" name="Int. J. Syst. Evol. Microbiol.">
        <title>Lactobacillus salitolerans sp. nov., a novel lactic acid bacterium isolated from spent mushroom substrates.</title>
        <authorList>
            <person name="Tohno M."/>
            <person name="Tanizawa Y."/>
            <person name="Kojima Y."/>
            <person name="Sakamoto M."/>
            <person name="Nakamura Y."/>
            <person name="Ohkuma M."/>
            <person name="Kobayashi H."/>
        </authorList>
    </citation>
    <scope>NUCLEOTIDE SEQUENCE [LARGE SCALE GENOMIC DNA]</scope>
    <source>
        <strain evidence="2 3">YK43</strain>
    </source>
</reference>
<dbReference type="Pfam" id="PF00583">
    <property type="entry name" value="Acetyltransf_1"/>
    <property type="match status" value="1"/>
</dbReference>
<dbReference type="OrthoDB" id="9794566at2"/>
<dbReference type="AlphaFoldDB" id="A0A401IVF1"/>
<keyword evidence="3" id="KW-1185">Reference proteome</keyword>
<dbReference type="Proteomes" id="UP000286848">
    <property type="component" value="Unassembled WGS sequence"/>
</dbReference>
<organism evidence="2 3">
    <name type="scientific">Ligilactobacillus salitolerans</name>
    <dbReference type="NCBI Taxonomy" id="1808352"/>
    <lineage>
        <taxon>Bacteria</taxon>
        <taxon>Bacillati</taxon>
        <taxon>Bacillota</taxon>
        <taxon>Bacilli</taxon>
        <taxon>Lactobacillales</taxon>
        <taxon>Lactobacillaceae</taxon>
        <taxon>Ligilactobacillus</taxon>
    </lineage>
</organism>
<dbReference type="SUPFAM" id="SSF55729">
    <property type="entry name" value="Acyl-CoA N-acyltransferases (Nat)"/>
    <property type="match status" value="1"/>
</dbReference>
<comment type="caution">
    <text evidence="2">The sequence shown here is derived from an EMBL/GenBank/DDBJ whole genome shotgun (WGS) entry which is preliminary data.</text>
</comment>
<protein>
    <submittedName>
        <fullName evidence="2">Ribosomal-protein-alanine acetyltransferase</fullName>
    </submittedName>
</protein>
<dbReference type="EMBL" id="BFFP01000038">
    <property type="protein sequence ID" value="GBG95523.1"/>
    <property type="molecule type" value="Genomic_DNA"/>
</dbReference>
<keyword evidence="2" id="KW-0808">Transferase</keyword>
<evidence type="ECO:0000313" key="2">
    <source>
        <dbReference type="EMBL" id="GBG95523.1"/>
    </source>
</evidence>
<dbReference type="RefSeq" id="WP_124977898.1">
    <property type="nucleotide sequence ID" value="NZ_BFFP01000038.1"/>
</dbReference>
<dbReference type="Gene3D" id="3.40.630.30">
    <property type="match status" value="1"/>
</dbReference>